<keyword evidence="3" id="KW-1185">Reference proteome</keyword>
<proteinExistence type="predicted"/>
<protein>
    <recommendedName>
        <fullName evidence="1">AB hydrolase-1 domain-containing protein</fullName>
    </recommendedName>
</protein>
<dbReference type="PANTHER" id="PTHR42886:SF53">
    <property type="entry name" value="ALPHA_BETA-HYDROLASES SUPERFAMILY PROTEIN"/>
    <property type="match status" value="1"/>
</dbReference>
<dbReference type="HOGENOM" id="CLU_048353_0_1_1"/>
<dbReference type="AlphaFoldDB" id="A0A0C3D859"/>
<dbReference type="PANTHER" id="PTHR42886">
    <property type="entry name" value="RE40534P-RELATED"/>
    <property type="match status" value="1"/>
</dbReference>
<evidence type="ECO:0000313" key="2">
    <source>
        <dbReference type="EMBL" id="KIM52306.1"/>
    </source>
</evidence>
<sequence>MAERISTKLYIPQPAEDCTLVGVLEQLESNKPTHGRKIALILHGSMGHKDYLFQKRVALRLPLDSFRFDFRGNHESSGQCRYGGMADDVQDIVTVVAFLRNTYGYKIDMIVGHSRGSVVGIHWLCTSEEGKHVSAMINVSGRYRMHRIFDRMTIYKEQFDAQGYYEWKLTVARKPVVQRVYPQEVEEFASWDTSIVWEKFPQTIHVLTVHGLDDEVVPVYDAVIHARAFGARTPGTHVLHLMEGADHNFTHRQDEVVDIILEWLQAYRSGTLVTGLLGTGVRGRL</sequence>
<dbReference type="Proteomes" id="UP000053989">
    <property type="component" value="Unassembled WGS sequence"/>
</dbReference>
<organism evidence="2 3">
    <name type="scientific">Scleroderma citrinum Foug A</name>
    <dbReference type="NCBI Taxonomy" id="1036808"/>
    <lineage>
        <taxon>Eukaryota</taxon>
        <taxon>Fungi</taxon>
        <taxon>Dikarya</taxon>
        <taxon>Basidiomycota</taxon>
        <taxon>Agaricomycotina</taxon>
        <taxon>Agaricomycetes</taxon>
        <taxon>Agaricomycetidae</taxon>
        <taxon>Boletales</taxon>
        <taxon>Sclerodermatineae</taxon>
        <taxon>Sclerodermataceae</taxon>
        <taxon>Scleroderma</taxon>
    </lineage>
</organism>
<dbReference type="InterPro" id="IPR029058">
    <property type="entry name" value="AB_hydrolase_fold"/>
</dbReference>
<dbReference type="SUPFAM" id="SSF53474">
    <property type="entry name" value="alpha/beta-Hydrolases"/>
    <property type="match status" value="1"/>
</dbReference>
<dbReference type="EMBL" id="KN822215">
    <property type="protein sequence ID" value="KIM52306.1"/>
    <property type="molecule type" value="Genomic_DNA"/>
</dbReference>
<evidence type="ECO:0000313" key="3">
    <source>
        <dbReference type="Proteomes" id="UP000053989"/>
    </source>
</evidence>
<dbReference type="InParanoid" id="A0A0C3D859"/>
<feature type="domain" description="AB hydrolase-1" evidence="1">
    <location>
        <begin position="40"/>
        <end position="258"/>
    </location>
</feature>
<dbReference type="STRING" id="1036808.A0A0C3D859"/>
<dbReference type="InterPro" id="IPR000073">
    <property type="entry name" value="AB_hydrolase_1"/>
</dbReference>
<reference evidence="2 3" key="1">
    <citation type="submission" date="2014-04" db="EMBL/GenBank/DDBJ databases">
        <authorList>
            <consortium name="DOE Joint Genome Institute"/>
            <person name="Kuo A."/>
            <person name="Kohler A."/>
            <person name="Nagy L.G."/>
            <person name="Floudas D."/>
            <person name="Copeland A."/>
            <person name="Barry K.W."/>
            <person name="Cichocki N."/>
            <person name="Veneault-Fourrey C."/>
            <person name="LaButti K."/>
            <person name="Lindquist E.A."/>
            <person name="Lipzen A."/>
            <person name="Lundell T."/>
            <person name="Morin E."/>
            <person name="Murat C."/>
            <person name="Sun H."/>
            <person name="Tunlid A."/>
            <person name="Henrissat B."/>
            <person name="Grigoriev I.V."/>
            <person name="Hibbett D.S."/>
            <person name="Martin F."/>
            <person name="Nordberg H.P."/>
            <person name="Cantor M.N."/>
            <person name="Hua S.X."/>
        </authorList>
    </citation>
    <scope>NUCLEOTIDE SEQUENCE [LARGE SCALE GENOMIC DNA]</scope>
    <source>
        <strain evidence="2 3">Foug A</strain>
    </source>
</reference>
<evidence type="ECO:0000259" key="1">
    <source>
        <dbReference type="Pfam" id="PF12697"/>
    </source>
</evidence>
<dbReference type="Pfam" id="PF12697">
    <property type="entry name" value="Abhydrolase_6"/>
    <property type="match status" value="1"/>
</dbReference>
<reference evidence="3" key="2">
    <citation type="submission" date="2015-01" db="EMBL/GenBank/DDBJ databases">
        <title>Evolutionary Origins and Diversification of the Mycorrhizal Mutualists.</title>
        <authorList>
            <consortium name="DOE Joint Genome Institute"/>
            <consortium name="Mycorrhizal Genomics Consortium"/>
            <person name="Kohler A."/>
            <person name="Kuo A."/>
            <person name="Nagy L.G."/>
            <person name="Floudas D."/>
            <person name="Copeland A."/>
            <person name="Barry K.W."/>
            <person name="Cichocki N."/>
            <person name="Veneault-Fourrey C."/>
            <person name="LaButti K."/>
            <person name="Lindquist E.A."/>
            <person name="Lipzen A."/>
            <person name="Lundell T."/>
            <person name="Morin E."/>
            <person name="Murat C."/>
            <person name="Riley R."/>
            <person name="Ohm R."/>
            <person name="Sun H."/>
            <person name="Tunlid A."/>
            <person name="Henrissat B."/>
            <person name="Grigoriev I.V."/>
            <person name="Hibbett D.S."/>
            <person name="Martin F."/>
        </authorList>
    </citation>
    <scope>NUCLEOTIDE SEQUENCE [LARGE SCALE GENOMIC DNA]</scope>
    <source>
        <strain evidence="3">Foug A</strain>
    </source>
</reference>
<accession>A0A0C3D859</accession>
<dbReference type="OrthoDB" id="9988524at2759"/>
<gene>
    <name evidence="2" type="ORF">SCLCIDRAFT_570586</name>
</gene>
<dbReference type="Gene3D" id="3.40.50.1820">
    <property type="entry name" value="alpha/beta hydrolase"/>
    <property type="match status" value="1"/>
</dbReference>
<name>A0A0C3D859_9AGAM</name>